<proteinExistence type="predicted"/>
<keyword evidence="3" id="KW-1185">Reference proteome</keyword>
<evidence type="ECO:0000256" key="1">
    <source>
        <dbReference type="SAM" id="MobiDB-lite"/>
    </source>
</evidence>
<dbReference type="EMBL" id="CATNWA010003540">
    <property type="protein sequence ID" value="CAI9545588.1"/>
    <property type="molecule type" value="Genomic_DNA"/>
</dbReference>
<gene>
    <name evidence="2" type="ORF">SPARVUS_LOCUS2680422</name>
</gene>
<protein>
    <submittedName>
        <fullName evidence="2">Uncharacterized protein</fullName>
    </submittedName>
</protein>
<reference evidence="2" key="1">
    <citation type="submission" date="2023-05" db="EMBL/GenBank/DDBJ databases">
        <authorList>
            <person name="Stuckert A."/>
        </authorList>
    </citation>
    <scope>NUCLEOTIDE SEQUENCE</scope>
</reference>
<organism evidence="2 3">
    <name type="scientific">Staurois parvus</name>
    <dbReference type="NCBI Taxonomy" id="386267"/>
    <lineage>
        <taxon>Eukaryota</taxon>
        <taxon>Metazoa</taxon>
        <taxon>Chordata</taxon>
        <taxon>Craniata</taxon>
        <taxon>Vertebrata</taxon>
        <taxon>Euteleostomi</taxon>
        <taxon>Amphibia</taxon>
        <taxon>Batrachia</taxon>
        <taxon>Anura</taxon>
        <taxon>Neobatrachia</taxon>
        <taxon>Ranoidea</taxon>
        <taxon>Ranidae</taxon>
        <taxon>Staurois</taxon>
    </lineage>
</organism>
<accession>A0ABN9BDH4</accession>
<dbReference type="Proteomes" id="UP001162483">
    <property type="component" value="Unassembled WGS sequence"/>
</dbReference>
<comment type="caution">
    <text evidence="2">The sequence shown here is derived from an EMBL/GenBank/DDBJ whole genome shotgun (WGS) entry which is preliminary data.</text>
</comment>
<feature type="non-terminal residue" evidence="2">
    <location>
        <position position="1"/>
    </location>
</feature>
<evidence type="ECO:0000313" key="2">
    <source>
        <dbReference type="EMBL" id="CAI9545588.1"/>
    </source>
</evidence>
<feature type="region of interest" description="Disordered" evidence="1">
    <location>
        <begin position="81"/>
        <end position="101"/>
    </location>
</feature>
<name>A0ABN9BDH4_9NEOB</name>
<sequence length="101" mass="10629">FDLICSSIQPRAVFPASVVWALGMTPGCPVHMSEKPLRFVIGPAASGICHVSQVPPYHSQKAPLLAHAHLAPGCQCPVPTLQNPEDSAPLDRGTGKVPLQS</sequence>
<evidence type="ECO:0000313" key="3">
    <source>
        <dbReference type="Proteomes" id="UP001162483"/>
    </source>
</evidence>